<evidence type="ECO:0000256" key="1">
    <source>
        <dbReference type="SAM" id="MobiDB-lite"/>
    </source>
</evidence>
<proteinExistence type="predicted"/>
<dbReference type="AlphaFoldDB" id="A0A7H8NA19"/>
<sequence length="210" mass="22716">MSFFEGLISTDPTEEPQPPNDPSLPAYEAPHDEPLPPERWFIPARLPHTAELGAGPDTRLMLSGWHVWPRSVTIRVEIFRRRLAQPHSPRRAGRSAAGALRCGMLLGDGRKVTTLDPAPTTATNGPTGPSLRLEGGGDGFHEHLVLHLSQLPPEGPLELVVEWPDEDIPETRTTFDGTAVRAAGAEAVPIWPEAELFATPSTNGAARAAR</sequence>
<dbReference type="RefSeq" id="WP_176163127.1">
    <property type="nucleotide sequence ID" value="NZ_CP054929.1"/>
</dbReference>
<dbReference type="EMBL" id="CP054929">
    <property type="protein sequence ID" value="QKW51407.1"/>
    <property type="molecule type" value="Genomic_DNA"/>
</dbReference>
<evidence type="ECO:0000313" key="2">
    <source>
        <dbReference type="EMBL" id="QKW51407.1"/>
    </source>
</evidence>
<keyword evidence="3" id="KW-1185">Reference proteome</keyword>
<dbReference type="Proteomes" id="UP000509303">
    <property type="component" value="Chromosome"/>
</dbReference>
<organism evidence="2 3">
    <name type="scientific">Streptomyces buecherae</name>
    <dbReference type="NCBI Taxonomy" id="2763006"/>
    <lineage>
        <taxon>Bacteria</taxon>
        <taxon>Bacillati</taxon>
        <taxon>Actinomycetota</taxon>
        <taxon>Actinomycetes</taxon>
        <taxon>Kitasatosporales</taxon>
        <taxon>Streptomycetaceae</taxon>
        <taxon>Streptomyces</taxon>
    </lineage>
</organism>
<feature type="region of interest" description="Disordered" evidence="1">
    <location>
        <begin position="1"/>
        <end position="34"/>
    </location>
</feature>
<name>A0A7H8NA19_9ACTN</name>
<gene>
    <name evidence="2" type="ORF">HUT08_19805</name>
</gene>
<protein>
    <submittedName>
        <fullName evidence="2">Uncharacterized protein</fullName>
    </submittedName>
</protein>
<evidence type="ECO:0000313" key="3">
    <source>
        <dbReference type="Proteomes" id="UP000509303"/>
    </source>
</evidence>
<accession>A0A7H8NA19</accession>
<reference evidence="2 3" key="1">
    <citation type="submission" date="2020-06" db="EMBL/GenBank/DDBJ databases">
        <title>Genome mining for natural products.</title>
        <authorList>
            <person name="Zhang B."/>
            <person name="Shi J."/>
            <person name="Ge H."/>
        </authorList>
    </citation>
    <scope>NUCLEOTIDE SEQUENCE [LARGE SCALE GENOMIC DNA]</scope>
    <source>
        <strain evidence="2 3">NA00687</strain>
    </source>
</reference>